<dbReference type="AlphaFoldDB" id="A0A915LBQ8"/>
<evidence type="ECO:0000313" key="1">
    <source>
        <dbReference type="Proteomes" id="UP000887565"/>
    </source>
</evidence>
<proteinExistence type="predicted"/>
<protein>
    <submittedName>
        <fullName evidence="2">Uncharacterized protein</fullName>
    </submittedName>
</protein>
<name>A0A915LBQ8_ROMCU</name>
<dbReference type="WBParaSite" id="nRc.2.0.1.t47783-RA">
    <property type="protein sequence ID" value="nRc.2.0.1.t47783-RA"/>
    <property type="gene ID" value="nRc.2.0.1.g47783"/>
</dbReference>
<reference evidence="2" key="1">
    <citation type="submission" date="2022-11" db="UniProtKB">
        <authorList>
            <consortium name="WormBaseParasite"/>
        </authorList>
    </citation>
    <scope>IDENTIFICATION</scope>
</reference>
<dbReference type="Proteomes" id="UP000887565">
    <property type="component" value="Unplaced"/>
</dbReference>
<accession>A0A915LBQ8</accession>
<organism evidence="1 2">
    <name type="scientific">Romanomermis culicivorax</name>
    <name type="common">Nematode worm</name>
    <dbReference type="NCBI Taxonomy" id="13658"/>
    <lineage>
        <taxon>Eukaryota</taxon>
        <taxon>Metazoa</taxon>
        <taxon>Ecdysozoa</taxon>
        <taxon>Nematoda</taxon>
        <taxon>Enoplea</taxon>
        <taxon>Dorylaimia</taxon>
        <taxon>Mermithida</taxon>
        <taxon>Mermithoidea</taxon>
        <taxon>Mermithidae</taxon>
        <taxon>Romanomermis</taxon>
    </lineage>
</organism>
<keyword evidence="1" id="KW-1185">Reference proteome</keyword>
<sequence length="95" mass="10820">MDKELRIYRESFCGALEFSALVNITFSIWKMIKASSARKNGGDPVLVEIYDSDSDSDDWEANDVLDNADIKSNLSELRKYMLAQDGCDENLSFFH</sequence>
<evidence type="ECO:0000313" key="2">
    <source>
        <dbReference type="WBParaSite" id="nRc.2.0.1.t47783-RA"/>
    </source>
</evidence>